<dbReference type="InterPro" id="IPR011991">
    <property type="entry name" value="ArsR-like_HTH"/>
</dbReference>
<name>A0A0F5PY29_9HYPH</name>
<evidence type="ECO:0000259" key="1">
    <source>
        <dbReference type="PROSITE" id="PS50995"/>
    </source>
</evidence>
<dbReference type="InterPro" id="IPR036388">
    <property type="entry name" value="WH-like_DNA-bd_sf"/>
</dbReference>
<dbReference type="GO" id="GO:0003677">
    <property type="term" value="F:DNA binding"/>
    <property type="evidence" value="ECO:0007669"/>
    <property type="project" value="UniProtKB-KW"/>
</dbReference>
<dbReference type="GO" id="GO:0003700">
    <property type="term" value="F:DNA-binding transcription factor activity"/>
    <property type="evidence" value="ECO:0007669"/>
    <property type="project" value="InterPro"/>
</dbReference>
<keyword evidence="4" id="KW-1185">Reference proteome</keyword>
<dbReference type="InterPro" id="IPR000835">
    <property type="entry name" value="HTH_MarR-typ"/>
</dbReference>
<dbReference type="Proteomes" id="UP000182258">
    <property type="component" value="Unassembled WGS sequence"/>
</dbReference>
<feature type="domain" description="HTH marR-type" evidence="1">
    <location>
        <begin position="6"/>
        <end position="137"/>
    </location>
</feature>
<dbReference type="SUPFAM" id="SSF46785">
    <property type="entry name" value="Winged helix' DNA-binding domain"/>
    <property type="match status" value="1"/>
</dbReference>
<dbReference type="PATRIC" id="fig|728005.3.peg.4027"/>
<dbReference type="Pfam" id="PF12802">
    <property type="entry name" value="MarR_2"/>
    <property type="match status" value="1"/>
</dbReference>
<dbReference type="EMBL" id="FOMB01000007">
    <property type="protein sequence ID" value="SFC58914.1"/>
    <property type="molecule type" value="Genomic_DNA"/>
</dbReference>
<evidence type="ECO:0000313" key="2">
    <source>
        <dbReference type="EMBL" id="KKC33562.1"/>
    </source>
</evidence>
<dbReference type="EMBL" id="LAPV01000086">
    <property type="protein sequence ID" value="KKC33562.1"/>
    <property type="molecule type" value="Genomic_DNA"/>
</dbReference>
<dbReference type="Gene3D" id="1.10.10.10">
    <property type="entry name" value="Winged helix-like DNA-binding domain superfamily/Winged helix DNA-binding domain"/>
    <property type="match status" value="1"/>
</dbReference>
<dbReference type="Proteomes" id="UP000033519">
    <property type="component" value="Unassembled WGS sequence"/>
</dbReference>
<proteinExistence type="predicted"/>
<protein>
    <submittedName>
        <fullName evidence="3">DNA-binding transcriptional regulator, MarR family</fullName>
    </submittedName>
</protein>
<evidence type="ECO:0000313" key="5">
    <source>
        <dbReference type="Proteomes" id="UP000182258"/>
    </source>
</evidence>
<evidence type="ECO:0000313" key="4">
    <source>
        <dbReference type="Proteomes" id="UP000033519"/>
    </source>
</evidence>
<gene>
    <name evidence="3" type="ORF">SAMN04488059_10790</name>
    <name evidence="2" type="ORF">WH91_07605</name>
</gene>
<sequence>MVDDFDICMLLNTRMAARAITRRADGKLRPFGITGAQLSILGSLRNHPGRSVTEMSDAIAMDRTTLSRNLALLERNGFVTASPAIRGNGRIGAVTEAGDKVIDAALPEWRRGQAELRVLLSDPNFDTMIAGLRQLSRV</sequence>
<reference evidence="3 5" key="2">
    <citation type="submission" date="2016-10" db="EMBL/GenBank/DDBJ databases">
        <authorList>
            <person name="de Groot N.N."/>
        </authorList>
    </citation>
    <scope>NUCLEOTIDE SEQUENCE [LARGE SCALE GENOMIC DNA]</scope>
    <source>
        <strain evidence="3 5">CGMCC 1.10210</strain>
    </source>
</reference>
<reference evidence="2 4" key="1">
    <citation type="submission" date="2015-03" db="EMBL/GenBank/DDBJ databases">
        <authorList>
            <person name="Lepp D."/>
            <person name="Hassan Y.I."/>
            <person name="Li X.-Z."/>
            <person name="Zhou T."/>
        </authorList>
    </citation>
    <scope>NUCLEOTIDE SEQUENCE [LARGE SCALE GENOMIC DNA]</scope>
    <source>
        <strain evidence="2 4">Cr7-05</strain>
    </source>
</reference>
<dbReference type="InterPro" id="IPR036390">
    <property type="entry name" value="WH_DNA-bd_sf"/>
</dbReference>
<dbReference type="PROSITE" id="PS50995">
    <property type="entry name" value="HTH_MARR_2"/>
    <property type="match status" value="1"/>
</dbReference>
<dbReference type="AlphaFoldDB" id="A0A0F5PY29"/>
<organism evidence="3 5">
    <name type="scientific">Devosia psychrophila</name>
    <dbReference type="NCBI Taxonomy" id="728005"/>
    <lineage>
        <taxon>Bacteria</taxon>
        <taxon>Pseudomonadati</taxon>
        <taxon>Pseudomonadota</taxon>
        <taxon>Alphaproteobacteria</taxon>
        <taxon>Hyphomicrobiales</taxon>
        <taxon>Devosiaceae</taxon>
        <taxon>Devosia</taxon>
    </lineage>
</organism>
<evidence type="ECO:0000313" key="3">
    <source>
        <dbReference type="EMBL" id="SFC58914.1"/>
    </source>
</evidence>
<dbReference type="SMART" id="SM00347">
    <property type="entry name" value="HTH_MARR"/>
    <property type="match status" value="1"/>
</dbReference>
<accession>A0A0F5PY29</accession>
<dbReference type="CDD" id="cd00090">
    <property type="entry name" value="HTH_ARSR"/>
    <property type="match status" value="1"/>
</dbReference>
<dbReference type="STRING" id="728005.SAMN04488059_10790"/>
<keyword evidence="3" id="KW-0238">DNA-binding</keyword>